<organism evidence="2 3">
    <name type="scientific">Xiphophorus couchianus</name>
    <name type="common">Monterrey platyfish</name>
    <dbReference type="NCBI Taxonomy" id="32473"/>
    <lineage>
        <taxon>Eukaryota</taxon>
        <taxon>Metazoa</taxon>
        <taxon>Chordata</taxon>
        <taxon>Craniata</taxon>
        <taxon>Vertebrata</taxon>
        <taxon>Euteleostomi</taxon>
        <taxon>Actinopterygii</taxon>
        <taxon>Neopterygii</taxon>
        <taxon>Teleostei</taxon>
        <taxon>Neoteleostei</taxon>
        <taxon>Acanthomorphata</taxon>
        <taxon>Ovalentaria</taxon>
        <taxon>Atherinomorphae</taxon>
        <taxon>Cyprinodontiformes</taxon>
        <taxon>Poeciliidae</taxon>
        <taxon>Poeciliinae</taxon>
        <taxon>Xiphophorus</taxon>
    </lineage>
</organism>
<dbReference type="GO" id="GO:0004459">
    <property type="term" value="F:L-lactate dehydrogenase (NAD+) activity"/>
    <property type="evidence" value="ECO:0007669"/>
    <property type="project" value="TreeGrafter"/>
</dbReference>
<protein>
    <recommendedName>
        <fullName evidence="1">Lactate/malate dehydrogenase C-terminal domain-containing protein</fullName>
    </recommendedName>
</protein>
<evidence type="ECO:0000259" key="1">
    <source>
        <dbReference type="Pfam" id="PF02866"/>
    </source>
</evidence>
<reference evidence="2" key="2">
    <citation type="submission" date="2025-09" db="UniProtKB">
        <authorList>
            <consortium name="Ensembl"/>
        </authorList>
    </citation>
    <scope>IDENTIFICATION</scope>
</reference>
<proteinExistence type="predicted"/>
<dbReference type="AlphaFoldDB" id="A0A3B5MT97"/>
<feature type="domain" description="Lactate/malate dehydrogenase C-terminal" evidence="1">
    <location>
        <begin position="2"/>
        <end position="47"/>
    </location>
</feature>
<dbReference type="PANTHER" id="PTHR43128:SF10">
    <property type="entry name" value="L-LACTATE DEHYDROGENASE A CHAIN"/>
    <property type="match status" value="1"/>
</dbReference>
<keyword evidence="3" id="KW-1185">Reference proteome</keyword>
<dbReference type="Ensembl" id="ENSXCOT00000027969.1">
    <property type="protein sequence ID" value="ENSXCOP00000027634.1"/>
    <property type="gene ID" value="ENSXCOG00000020618.1"/>
</dbReference>
<sequence>MGMHGVKDEVFLSIPCVLGNSGLTDVIHMTLKPEEETQLVKSAETLWGVQKELTL</sequence>
<name>A0A3B5MT97_9TELE</name>
<dbReference type="InterPro" id="IPR022383">
    <property type="entry name" value="Lactate/malate_DH_C"/>
</dbReference>
<dbReference type="Gene3D" id="3.90.110.10">
    <property type="entry name" value="Lactate dehydrogenase/glycoside hydrolase, family 4, C-terminal"/>
    <property type="match status" value="1"/>
</dbReference>
<dbReference type="InterPro" id="IPR015955">
    <property type="entry name" value="Lactate_DH/Glyco_Ohase_4_C"/>
</dbReference>
<evidence type="ECO:0000313" key="2">
    <source>
        <dbReference type="Ensembl" id="ENSXCOP00000027634.1"/>
    </source>
</evidence>
<dbReference type="PANTHER" id="PTHR43128">
    <property type="entry name" value="L-2-HYDROXYCARBOXYLATE DEHYDROGENASE (NAD(P)(+))"/>
    <property type="match status" value="1"/>
</dbReference>
<reference evidence="2" key="1">
    <citation type="submission" date="2025-08" db="UniProtKB">
        <authorList>
            <consortium name="Ensembl"/>
        </authorList>
    </citation>
    <scope>IDENTIFICATION</scope>
</reference>
<accession>A0A3B5MT97</accession>
<dbReference type="STRING" id="32473.ENSXCOP00000027634"/>
<dbReference type="Proteomes" id="UP000261380">
    <property type="component" value="Unplaced"/>
</dbReference>
<dbReference type="Pfam" id="PF02866">
    <property type="entry name" value="Ldh_1_C"/>
    <property type="match status" value="1"/>
</dbReference>
<evidence type="ECO:0000313" key="3">
    <source>
        <dbReference type="Proteomes" id="UP000261380"/>
    </source>
</evidence>
<dbReference type="GeneTree" id="ENSGT01030000236257"/>
<dbReference type="GO" id="GO:0006089">
    <property type="term" value="P:lactate metabolic process"/>
    <property type="evidence" value="ECO:0007669"/>
    <property type="project" value="TreeGrafter"/>
</dbReference>
<dbReference type="SUPFAM" id="SSF56327">
    <property type="entry name" value="LDH C-terminal domain-like"/>
    <property type="match status" value="1"/>
</dbReference>